<name>A0A9W8YW08_9PEZI</name>
<keyword evidence="6 8" id="KW-0472">Membrane</keyword>
<feature type="transmembrane region" description="Helical" evidence="8">
    <location>
        <begin position="136"/>
        <end position="154"/>
    </location>
</feature>
<feature type="transmembrane region" description="Helical" evidence="8">
    <location>
        <begin position="224"/>
        <end position="243"/>
    </location>
</feature>
<feature type="domain" description="Major facilitator superfamily (MFS) profile" evidence="9">
    <location>
        <begin position="68"/>
        <end position="268"/>
    </location>
</feature>
<dbReference type="AlphaFoldDB" id="A0A9W8YW08"/>
<feature type="transmembrane region" description="Helical" evidence="8">
    <location>
        <begin position="190"/>
        <end position="212"/>
    </location>
</feature>
<proteinExistence type="inferred from homology"/>
<organism evidence="10 11">
    <name type="scientific">Gnomoniopsis smithogilvyi</name>
    <dbReference type="NCBI Taxonomy" id="1191159"/>
    <lineage>
        <taxon>Eukaryota</taxon>
        <taxon>Fungi</taxon>
        <taxon>Dikarya</taxon>
        <taxon>Ascomycota</taxon>
        <taxon>Pezizomycotina</taxon>
        <taxon>Sordariomycetes</taxon>
        <taxon>Sordariomycetidae</taxon>
        <taxon>Diaporthales</taxon>
        <taxon>Gnomoniaceae</taxon>
        <taxon>Gnomoniopsis</taxon>
    </lineage>
</organism>
<comment type="caution">
    <text evidence="10">The sequence shown here is derived from an EMBL/GenBank/DDBJ whole genome shotgun (WGS) entry which is preliminary data.</text>
</comment>
<gene>
    <name evidence="10" type="ORF">N0V93_002195</name>
</gene>
<dbReference type="GO" id="GO:0016020">
    <property type="term" value="C:membrane"/>
    <property type="evidence" value="ECO:0007669"/>
    <property type="project" value="TreeGrafter"/>
</dbReference>
<comment type="similarity">
    <text evidence="2">Belongs to the major facilitator superfamily.</text>
</comment>
<comment type="subcellular location">
    <subcellularLocation>
        <location evidence="1">Endomembrane system</location>
        <topology evidence="1">Multi-pass membrane protein</topology>
    </subcellularLocation>
</comment>
<evidence type="ECO:0000313" key="10">
    <source>
        <dbReference type="EMBL" id="KAJ4392991.1"/>
    </source>
</evidence>
<feature type="transmembrane region" description="Helical" evidence="8">
    <location>
        <begin position="104"/>
        <end position="124"/>
    </location>
</feature>
<dbReference type="PROSITE" id="PS50850">
    <property type="entry name" value="MFS"/>
    <property type="match status" value="1"/>
</dbReference>
<evidence type="ECO:0000256" key="8">
    <source>
        <dbReference type="SAM" id="Phobius"/>
    </source>
</evidence>
<dbReference type="Pfam" id="PF07690">
    <property type="entry name" value="MFS_1"/>
    <property type="match status" value="1"/>
</dbReference>
<sequence>MFSVWKWPWWTWYNFLLIAVVLQGLVLYLAFYSEDESRYQDELKRLEQDDHIEESGRSTDVRGILHYRATWICAVYFLAYVGTEAAISGWIVTFMQRVRHASPYLASLSSTGFWLGMAAGRLVLGPVTDRFRVRSATTSYLVIAIILQAGLAAVDMAAVSTALITAIGLFLGPLFPSGIVVLARALPRNLHVGAVSFVASVGQLGAALLPFVLGSLSQWLGIKVFQGFILAMLVGTLLIWCSFPTNEADGAREDRQDIDSRNETIVAQ</sequence>
<dbReference type="GO" id="GO:0022857">
    <property type="term" value="F:transmembrane transporter activity"/>
    <property type="evidence" value="ECO:0007669"/>
    <property type="project" value="InterPro"/>
</dbReference>
<dbReference type="FunFam" id="1.20.1250.20:FF:000286">
    <property type="entry name" value="MFS efflux transporter"/>
    <property type="match status" value="1"/>
</dbReference>
<dbReference type="Proteomes" id="UP001140453">
    <property type="component" value="Unassembled WGS sequence"/>
</dbReference>
<dbReference type="OrthoDB" id="413079at2759"/>
<evidence type="ECO:0000256" key="2">
    <source>
        <dbReference type="ARBA" id="ARBA00008335"/>
    </source>
</evidence>
<dbReference type="GO" id="GO:0012505">
    <property type="term" value="C:endomembrane system"/>
    <property type="evidence" value="ECO:0007669"/>
    <property type="project" value="UniProtKB-SubCell"/>
</dbReference>
<reference evidence="10" key="1">
    <citation type="submission" date="2022-10" db="EMBL/GenBank/DDBJ databases">
        <title>Tapping the CABI collections for fungal endophytes: first genome assemblies for Collariella, Neodidymelliopsis, Ascochyta clinopodiicola, Didymella pomorum, Didymosphaeria variabile, Neocosmospora piperis and Neocucurbitaria cava.</title>
        <authorList>
            <person name="Hill R."/>
        </authorList>
    </citation>
    <scope>NUCLEOTIDE SEQUENCE</scope>
    <source>
        <strain evidence="10">IMI 355082</strain>
    </source>
</reference>
<dbReference type="InterPro" id="IPR051788">
    <property type="entry name" value="MFS_Transporter"/>
</dbReference>
<evidence type="ECO:0000256" key="4">
    <source>
        <dbReference type="ARBA" id="ARBA00022692"/>
    </source>
</evidence>
<feature type="transmembrane region" description="Helical" evidence="8">
    <location>
        <begin position="12"/>
        <end position="31"/>
    </location>
</feature>
<keyword evidence="11" id="KW-1185">Reference proteome</keyword>
<evidence type="ECO:0000259" key="9">
    <source>
        <dbReference type="PROSITE" id="PS50850"/>
    </source>
</evidence>
<evidence type="ECO:0000256" key="1">
    <source>
        <dbReference type="ARBA" id="ARBA00004127"/>
    </source>
</evidence>
<keyword evidence="3" id="KW-0813">Transport</keyword>
<dbReference type="InterPro" id="IPR020846">
    <property type="entry name" value="MFS_dom"/>
</dbReference>
<dbReference type="EMBL" id="JAPEVB010000002">
    <property type="protein sequence ID" value="KAJ4392991.1"/>
    <property type="molecule type" value="Genomic_DNA"/>
</dbReference>
<protein>
    <recommendedName>
        <fullName evidence="9">Major facilitator superfamily (MFS) profile domain-containing protein</fullName>
    </recommendedName>
</protein>
<dbReference type="Gene3D" id="1.20.1250.20">
    <property type="entry name" value="MFS general substrate transporter like domains"/>
    <property type="match status" value="1"/>
</dbReference>
<dbReference type="SUPFAM" id="SSF103473">
    <property type="entry name" value="MFS general substrate transporter"/>
    <property type="match status" value="1"/>
</dbReference>
<keyword evidence="4 8" id="KW-0812">Transmembrane</keyword>
<evidence type="ECO:0000256" key="3">
    <source>
        <dbReference type="ARBA" id="ARBA00022448"/>
    </source>
</evidence>
<dbReference type="InterPro" id="IPR036259">
    <property type="entry name" value="MFS_trans_sf"/>
</dbReference>
<feature type="transmembrane region" description="Helical" evidence="8">
    <location>
        <begin position="160"/>
        <end position="183"/>
    </location>
</feature>
<dbReference type="InterPro" id="IPR011701">
    <property type="entry name" value="MFS"/>
</dbReference>
<keyword evidence="5 8" id="KW-1133">Transmembrane helix</keyword>
<feature type="compositionally biased region" description="Basic and acidic residues" evidence="7">
    <location>
        <begin position="249"/>
        <end position="262"/>
    </location>
</feature>
<feature type="transmembrane region" description="Helical" evidence="8">
    <location>
        <begin position="71"/>
        <end position="92"/>
    </location>
</feature>
<accession>A0A9W8YW08</accession>
<dbReference type="PANTHER" id="PTHR23514">
    <property type="entry name" value="BYPASS OF STOP CODON PROTEIN 6"/>
    <property type="match status" value="1"/>
</dbReference>
<evidence type="ECO:0000256" key="6">
    <source>
        <dbReference type="ARBA" id="ARBA00023136"/>
    </source>
</evidence>
<feature type="region of interest" description="Disordered" evidence="7">
    <location>
        <begin position="249"/>
        <end position="268"/>
    </location>
</feature>
<evidence type="ECO:0000313" key="11">
    <source>
        <dbReference type="Proteomes" id="UP001140453"/>
    </source>
</evidence>
<evidence type="ECO:0000256" key="7">
    <source>
        <dbReference type="SAM" id="MobiDB-lite"/>
    </source>
</evidence>
<dbReference type="PANTHER" id="PTHR23514:SF3">
    <property type="entry name" value="BYPASS OF STOP CODON PROTEIN 6"/>
    <property type="match status" value="1"/>
</dbReference>
<evidence type="ECO:0000256" key="5">
    <source>
        <dbReference type="ARBA" id="ARBA00022989"/>
    </source>
</evidence>